<reference evidence="2 3" key="1">
    <citation type="journal article" date="2015" name="Genome Biol. Evol.">
        <title>Comparative Genomics of a Bacterivorous Green Alga Reveals Evolutionary Causalities and Consequences of Phago-Mixotrophic Mode of Nutrition.</title>
        <authorList>
            <person name="Burns J.A."/>
            <person name="Paasch A."/>
            <person name="Narechania A."/>
            <person name="Kim E."/>
        </authorList>
    </citation>
    <scope>NUCLEOTIDE SEQUENCE [LARGE SCALE GENOMIC DNA]</scope>
    <source>
        <strain evidence="2 3">PLY_AMNH</strain>
    </source>
</reference>
<feature type="region of interest" description="Disordered" evidence="1">
    <location>
        <begin position="61"/>
        <end position="88"/>
    </location>
</feature>
<proteinExistence type="predicted"/>
<accession>A0AAE0C046</accession>
<protein>
    <submittedName>
        <fullName evidence="2">Uncharacterized protein</fullName>
    </submittedName>
</protein>
<keyword evidence="3" id="KW-1185">Reference proteome</keyword>
<dbReference type="EMBL" id="LGRX02031263">
    <property type="protein sequence ID" value="KAK3244887.1"/>
    <property type="molecule type" value="Genomic_DNA"/>
</dbReference>
<comment type="caution">
    <text evidence="2">The sequence shown here is derived from an EMBL/GenBank/DDBJ whole genome shotgun (WGS) entry which is preliminary data.</text>
</comment>
<gene>
    <name evidence="2" type="ORF">CYMTET_45524</name>
</gene>
<name>A0AAE0C046_9CHLO</name>
<evidence type="ECO:0000313" key="2">
    <source>
        <dbReference type="EMBL" id="KAK3244887.1"/>
    </source>
</evidence>
<dbReference type="AlphaFoldDB" id="A0AAE0C046"/>
<feature type="region of interest" description="Disordered" evidence="1">
    <location>
        <begin position="1"/>
        <end position="46"/>
    </location>
</feature>
<dbReference type="Proteomes" id="UP001190700">
    <property type="component" value="Unassembled WGS sequence"/>
</dbReference>
<organism evidence="2 3">
    <name type="scientific">Cymbomonas tetramitiformis</name>
    <dbReference type="NCBI Taxonomy" id="36881"/>
    <lineage>
        <taxon>Eukaryota</taxon>
        <taxon>Viridiplantae</taxon>
        <taxon>Chlorophyta</taxon>
        <taxon>Pyramimonadophyceae</taxon>
        <taxon>Pyramimonadales</taxon>
        <taxon>Pyramimonadaceae</taxon>
        <taxon>Cymbomonas</taxon>
    </lineage>
</organism>
<evidence type="ECO:0000313" key="3">
    <source>
        <dbReference type="Proteomes" id="UP001190700"/>
    </source>
</evidence>
<evidence type="ECO:0000256" key="1">
    <source>
        <dbReference type="SAM" id="MobiDB-lite"/>
    </source>
</evidence>
<sequence>MPRRGFIGGRSEHPGPLRAKSLDLQAPDSQGGGQAQARRGGAASVRRAAEKRIKLVVAKMDAPSTLDGTPRADEGGAGELEPFGESRAQKQFQEWFHNVITNRFRSLPPRGSMHFE</sequence>
<feature type="compositionally biased region" description="Low complexity" evidence="1">
    <location>
        <begin position="35"/>
        <end position="46"/>
    </location>
</feature>